<evidence type="ECO:0000313" key="2">
    <source>
        <dbReference type="Proteomes" id="UP000176609"/>
    </source>
</evidence>
<dbReference type="Proteomes" id="UP000176609">
    <property type="component" value="Unassembled WGS sequence"/>
</dbReference>
<name>A0A1F6APH1_9BACT</name>
<protein>
    <submittedName>
        <fullName evidence="1">Uncharacterized protein</fullName>
    </submittedName>
</protein>
<sequence length="78" mass="9063">MVNASPANEYKLDKILSSLEELKREVSQVKAKLEEAPSYGSEEWWDWSDKQAMEDIKAGRYKTFKSVKELTKHLDSLK</sequence>
<dbReference type="AlphaFoldDB" id="A0A1F6APH1"/>
<dbReference type="EMBL" id="MFJR01000008">
    <property type="protein sequence ID" value="OGG26558.1"/>
    <property type="molecule type" value="Genomic_DNA"/>
</dbReference>
<accession>A0A1F6APH1</accession>
<organism evidence="1 2">
    <name type="scientific">Candidatus Gottesmanbacteria bacterium RIFCSPLOWO2_01_FULL_39_12b</name>
    <dbReference type="NCBI Taxonomy" id="1798388"/>
    <lineage>
        <taxon>Bacteria</taxon>
        <taxon>Candidatus Gottesmaniibacteriota</taxon>
    </lineage>
</organism>
<comment type="caution">
    <text evidence="1">The sequence shown here is derived from an EMBL/GenBank/DDBJ whole genome shotgun (WGS) entry which is preliminary data.</text>
</comment>
<gene>
    <name evidence="1" type="ORF">A2960_03685</name>
</gene>
<evidence type="ECO:0000313" key="1">
    <source>
        <dbReference type="EMBL" id="OGG26558.1"/>
    </source>
</evidence>
<proteinExistence type="predicted"/>
<reference evidence="1 2" key="1">
    <citation type="journal article" date="2016" name="Nat. Commun.">
        <title>Thousands of microbial genomes shed light on interconnected biogeochemical processes in an aquifer system.</title>
        <authorList>
            <person name="Anantharaman K."/>
            <person name="Brown C.T."/>
            <person name="Hug L.A."/>
            <person name="Sharon I."/>
            <person name="Castelle C.J."/>
            <person name="Probst A.J."/>
            <person name="Thomas B.C."/>
            <person name="Singh A."/>
            <person name="Wilkins M.J."/>
            <person name="Karaoz U."/>
            <person name="Brodie E.L."/>
            <person name="Williams K.H."/>
            <person name="Hubbard S.S."/>
            <person name="Banfield J.F."/>
        </authorList>
    </citation>
    <scope>NUCLEOTIDE SEQUENCE [LARGE SCALE GENOMIC DNA]</scope>
</reference>